<evidence type="ECO:0000313" key="3">
    <source>
        <dbReference type="EMBL" id="CAH1264377.1"/>
    </source>
</evidence>
<dbReference type="PANTHER" id="PTHR11188:SF176">
    <property type="entry name" value="ARRESTIN DOMAIN-CONTAINING PROTEIN 1"/>
    <property type="match status" value="1"/>
</dbReference>
<evidence type="ECO:0000259" key="2">
    <source>
        <dbReference type="SMART" id="SM01017"/>
    </source>
</evidence>
<dbReference type="InterPro" id="IPR011021">
    <property type="entry name" value="Arrestin-like_N"/>
</dbReference>
<dbReference type="InterPro" id="IPR011022">
    <property type="entry name" value="Arrestin_C-like"/>
</dbReference>
<protein>
    <submittedName>
        <fullName evidence="3">ARRDC3 protein</fullName>
    </submittedName>
</protein>
<dbReference type="AlphaFoldDB" id="A0A8J9ZY32"/>
<dbReference type="GO" id="GO:0015031">
    <property type="term" value="P:protein transport"/>
    <property type="evidence" value="ECO:0007669"/>
    <property type="project" value="TreeGrafter"/>
</dbReference>
<feature type="domain" description="Arrestin C-terminal-like" evidence="2">
    <location>
        <begin position="178"/>
        <end position="308"/>
    </location>
</feature>
<proteinExistence type="inferred from homology"/>
<dbReference type="Pfam" id="PF00339">
    <property type="entry name" value="Arrestin_N"/>
    <property type="match status" value="1"/>
</dbReference>
<sequence>MGKLKSFVVTFDNNKDVYQTGEVISGKLIADVTEGIKARGVRVKFHGFAYLHWTESHGSGEHRRTEHYSAQETYFDQTLTVWGKDLGDKAGESPTLPAGYYEFPFRYQLGTGLPSSFEGGTGYVRYSIKGIVDRPWRFDHTTKCAFTILDMYDLNEEPSALTPSGNQSSKTLCCLCCASGPIELQAQTDRGGYCPGERVMVKGSLENNSNTRITQTSAKIVQTVAFHATRKTRHSHHTLSSAVGLGCRGRMSGNIGELVLPVPAIPPSKLRHCSIIEIDYVAQVFAHIEGPHLNLNVQLPIIIGSIPLTTHHGGPPQPGYGPTIPGVPDYLGATAPPLPPPPTYAAVTGGGTNIRDGDDSDYTMGQLTFAPKYMYYDWSQHPQP</sequence>
<accession>A0A8J9ZY32</accession>
<dbReference type="OrthoDB" id="2333384at2759"/>
<keyword evidence="4" id="KW-1185">Reference proteome</keyword>
<evidence type="ECO:0000313" key="4">
    <source>
        <dbReference type="Proteomes" id="UP000838412"/>
    </source>
</evidence>
<dbReference type="PANTHER" id="PTHR11188">
    <property type="entry name" value="ARRESTIN DOMAIN CONTAINING PROTEIN"/>
    <property type="match status" value="1"/>
</dbReference>
<dbReference type="InterPro" id="IPR014752">
    <property type="entry name" value="Arrestin-like_C"/>
</dbReference>
<dbReference type="EMBL" id="OV696689">
    <property type="protein sequence ID" value="CAH1264377.1"/>
    <property type="molecule type" value="Genomic_DNA"/>
</dbReference>
<dbReference type="Pfam" id="PF02752">
    <property type="entry name" value="Arrestin_C"/>
    <property type="match status" value="1"/>
</dbReference>
<dbReference type="InterPro" id="IPR050357">
    <property type="entry name" value="Arrestin_domain-protein"/>
</dbReference>
<evidence type="ECO:0000256" key="1">
    <source>
        <dbReference type="ARBA" id="ARBA00005298"/>
    </source>
</evidence>
<dbReference type="Proteomes" id="UP000838412">
    <property type="component" value="Chromosome 4"/>
</dbReference>
<comment type="similarity">
    <text evidence="1">Belongs to the arrestin family.</text>
</comment>
<name>A0A8J9ZY32_BRALA</name>
<dbReference type="GO" id="GO:0005737">
    <property type="term" value="C:cytoplasm"/>
    <property type="evidence" value="ECO:0007669"/>
    <property type="project" value="TreeGrafter"/>
</dbReference>
<organism evidence="3 4">
    <name type="scientific">Branchiostoma lanceolatum</name>
    <name type="common">Common lancelet</name>
    <name type="synonym">Amphioxus lanceolatum</name>
    <dbReference type="NCBI Taxonomy" id="7740"/>
    <lineage>
        <taxon>Eukaryota</taxon>
        <taxon>Metazoa</taxon>
        <taxon>Chordata</taxon>
        <taxon>Cephalochordata</taxon>
        <taxon>Leptocardii</taxon>
        <taxon>Amphioxiformes</taxon>
        <taxon>Branchiostomatidae</taxon>
        <taxon>Branchiostoma</taxon>
    </lineage>
</organism>
<dbReference type="Gene3D" id="2.60.40.640">
    <property type="match status" value="2"/>
</dbReference>
<gene>
    <name evidence="3" type="primary">ARRDC3</name>
    <name evidence="3" type="ORF">BLAG_LOCUS18767</name>
</gene>
<dbReference type="SUPFAM" id="SSF81296">
    <property type="entry name" value="E set domains"/>
    <property type="match status" value="2"/>
</dbReference>
<reference evidence="3" key="1">
    <citation type="submission" date="2022-01" db="EMBL/GenBank/DDBJ databases">
        <authorList>
            <person name="Braso-Vives M."/>
        </authorList>
    </citation>
    <scope>NUCLEOTIDE SEQUENCE</scope>
</reference>
<dbReference type="SMART" id="SM01017">
    <property type="entry name" value="Arrestin_C"/>
    <property type="match status" value="1"/>
</dbReference>
<dbReference type="InterPro" id="IPR014756">
    <property type="entry name" value="Ig_E-set"/>
</dbReference>